<keyword evidence="2" id="KW-1185">Reference proteome</keyword>
<organism evidence="1 2">
    <name type="scientific">Cichorium intybus</name>
    <name type="common">Chicory</name>
    <dbReference type="NCBI Taxonomy" id="13427"/>
    <lineage>
        <taxon>Eukaryota</taxon>
        <taxon>Viridiplantae</taxon>
        <taxon>Streptophyta</taxon>
        <taxon>Embryophyta</taxon>
        <taxon>Tracheophyta</taxon>
        <taxon>Spermatophyta</taxon>
        <taxon>Magnoliopsida</taxon>
        <taxon>eudicotyledons</taxon>
        <taxon>Gunneridae</taxon>
        <taxon>Pentapetalae</taxon>
        <taxon>asterids</taxon>
        <taxon>campanulids</taxon>
        <taxon>Asterales</taxon>
        <taxon>Asteraceae</taxon>
        <taxon>Cichorioideae</taxon>
        <taxon>Cichorieae</taxon>
        <taxon>Cichoriinae</taxon>
        <taxon>Cichorium</taxon>
    </lineage>
</organism>
<accession>A0ACB8Z037</accession>
<evidence type="ECO:0000313" key="2">
    <source>
        <dbReference type="Proteomes" id="UP001055811"/>
    </source>
</evidence>
<reference evidence="2" key="1">
    <citation type="journal article" date="2022" name="Mol. Ecol. Resour.">
        <title>The genomes of chicory, endive, great burdock and yacon provide insights into Asteraceae palaeo-polyploidization history and plant inulin production.</title>
        <authorList>
            <person name="Fan W."/>
            <person name="Wang S."/>
            <person name="Wang H."/>
            <person name="Wang A."/>
            <person name="Jiang F."/>
            <person name="Liu H."/>
            <person name="Zhao H."/>
            <person name="Xu D."/>
            <person name="Zhang Y."/>
        </authorList>
    </citation>
    <scope>NUCLEOTIDE SEQUENCE [LARGE SCALE GENOMIC DNA]</scope>
    <source>
        <strain evidence="2">cv. Punajuju</strain>
    </source>
</reference>
<evidence type="ECO:0000313" key="1">
    <source>
        <dbReference type="EMBL" id="KAI3689635.1"/>
    </source>
</evidence>
<sequence length="271" mass="31412">MEKQKVHLDRILDNIIEARIKANLTKMERELKEDGKKDFLQILLEIKDQKDSPTSIDIDQIKALLFDILTAATDTTSTMVEWVMTEILHNPEVKTNIQQELTNVFGMNIVEEHLLPKLSYLDAVVKETMRVHPPLPLLIQRSPDETSSVGGYLIPKSSIVYINVWAIHHDPKNWENPMEFKPERFLKGKWDYNGNNFKFLPFGSGRRICPGIPLGEKMLMYILASLLHSFEWRLPENEELELSDEFGFVTKKRKPLVAIPSQRLSDSRLYL</sequence>
<reference evidence="1 2" key="2">
    <citation type="journal article" date="2022" name="Mol. Ecol. Resour.">
        <title>The genomes of chicory, endive, great burdock and yacon provide insights into Asteraceae paleo-polyploidization history and plant inulin production.</title>
        <authorList>
            <person name="Fan W."/>
            <person name="Wang S."/>
            <person name="Wang H."/>
            <person name="Wang A."/>
            <person name="Jiang F."/>
            <person name="Liu H."/>
            <person name="Zhao H."/>
            <person name="Xu D."/>
            <person name="Zhang Y."/>
        </authorList>
    </citation>
    <scope>NUCLEOTIDE SEQUENCE [LARGE SCALE GENOMIC DNA]</scope>
    <source>
        <strain evidence="2">cv. Punajuju</strain>
        <tissue evidence="1">Leaves</tissue>
    </source>
</reference>
<protein>
    <submittedName>
        <fullName evidence="1">Uncharacterized protein</fullName>
    </submittedName>
</protein>
<comment type="caution">
    <text evidence="1">The sequence shown here is derived from an EMBL/GenBank/DDBJ whole genome shotgun (WGS) entry which is preliminary data.</text>
</comment>
<name>A0ACB8Z037_CICIN</name>
<gene>
    <name evidence="1" type="ORF">L2E82_47599</name>
</gene>
<dbReference type="EMBL" id="CM042017">
    <property type="protein sequence ID" value="KAI3689635.1"/>
    <property type="molecule type" value="Genomic_DNA"/>
</dbReference>
<proteinExistence type="predicted"/>
<dbReference type="Proteomes" id="UP001055811">
    <property type="component" value="Linkage Group LG09"/>
</dbReference>